<evidence type="ECO:0000256" key="1">
    <source>
        <dbReference type="ARBA" id="ARBA00006484"/>
    </source>
</evidence>
<organism evidence="4 7">
    <name type="scientific">Variovorax beijingensis</name>
    <dbReference type="NCBI Taxonomy" id="2496117"/>
    <lineage>
        <taxon>Bacteria</taxon>
        <taxon>Pseudomonadati</taxon>
        <taxon>Pseudomonadota</taxon>
        <taxon>Betaproteobacteria</taxon>
        <taxon>Burkholderiales</taxon>
        <taxon>Comamonadaceae</taxon>
        <taxon>Variovorax</taxon>
    </lineage>
</organism>
<evidence type="ECO:0000313" key="6">
    <source>
        <dbReference type="Proteomes" id="UP000271137"/>
    </source>
</evidence>
<keyword evidence="6" id="KW-1185">Reference proteome</keyword>
<dbReference type="InterPro" id="IPR002347">
    <property type="entry name" value="SDR_fam"/>
</dbReference>
<keyword evidence="2" id="KW-0560">Oxidoreductase</keyword>
<dbReference type="SMART" id="SM00822">
    <property type="entry name" value="PKS_KR"/>
    <property type="match status" value="1"/>
</dbReference>
<evidence type="ECO:0000256" key="2">
    <source>
        <dbReference type="ARBA" id="ARBA00023002"/>
    </source>
</evidence>
<proteinExistence type="inferred from homology"/>
<dbReference type="InterPro" id="IPR036291">
    <property type="entry name" value="NAD(P)-bd_dom_sf"/>
</dbReference>
<dbReference type="PANTHER" id="PTHR42760:SF133">
    <property type="entry name" value="3-OXOACYL-[ACYL-CARRIER-PROTEIN] REDUCTASE"/>
    <property type="match status" value="1"/>
</dbReference>
<dbReference type="Proteomes" id="UP000271137">
    <property type="component" value="Unassembled WGS sequence"/>
</dbReference>
<dbReference type="EMBL" id="RXFQ01000001">
    <property type="protein sequence ID" value="RSZ44592.1"/>
    <property type="molecule type" value="Genomic_DNA"/>
</dbReference>
<accession>A0A3P3EYD3</accession>
<comment type="similarity">
    <text evidence="1">Belongs to the short-chain dehydrogenases/reductases (SDR) family.</text>
</comment>
<dbReference type="NCBIfam" id="NF005559">
    <property type="entry name" value="PRK07231.1"/>
    <property type="match status" value="1"/>
</dbReference>
<evidence type="ECO:0000313" key="4">
    <source>
        <dbReference type="EMBL" id="RRH91325.1"/>
    </source>
</evidence>
<dbReference type="FunFam" id="3.40.50.720:FF:000084">
    <property type="entry name" value="Short-chain dehydrogenase reductase"/>
    <property type="match status" value="1"/>
</dbReference>
<sequence>MSSAPPPLAGQAAFVTGAGQGLGAAIARGLAEAGARVVLADIDARSAESAAAGLRAAGADCIAMELDVRSEPAFARCFDAAVAHFGAIDLLVNNAARTPFTSLWDITPDEWDDVLAVNLRGSFFGCRIAGRHMRGRGSGRIVNLASLSGQQPSAATGVHYAASKAALLALTRSFAQELAPHGVTVNALAPAAVRSPALDALDPARQQALKATIPLGRFGEAEEVAAAVVYLASPATAFMTGATLDLNGGRFMR</sequence>
<dbReference type="PRINTS" id="PR00080">
    <property type="entry name" value="SDRFAMILY"/>
</dbReference>
<dbReference type="PROSITE" id="PS00061">
    <property type="entry name" value="ADH_SHORT"/>
    <property type="match status" value="1"/>
</dbReference>
<dbReference type="EMBL" id="RQXU01000002">
    <property type="protein sequence ID" value="RRH91325.1"/>
    <property type="molecule type" value="Genomic_DNA"/>
</dbReference>
<dbReference type="GO" id="GO:0016616">
    <property type="term" value="F:oxidoreductase activity, acting on the CH-OH group of donors, NAD or NADP as acceptor"/>
    <property type="evidence" value="ECO:0007669"/>
    <property type="project" value="UniProtKB-ARBA"/>
</dbReference>
<evidence type="ECO:0000313" key="7">
    <source>
        <dbReference type="Proteomes" id="UP000271590"/>
    </source>
</evidence>
<dbReference type="AlphaFoldDB" id="A0A3P3EYD3"/>
<comment type="caution">
    <text evidence="4">The sequence shown here is derived from an EMBL/GenBank/DDBJ whole genome shotgun (WGS) entry which is preliminary data.</text>
</comment>
<dbReference type="PRINTS" id="PR00081">
    <property type="entry name" value="GDHRDH"/>
</dbReference>
<evidence type="ECO:0000259" key="3">
    <source>
        <dbReference type="SMART" id="SM00822"/>
    </source>
</evidence>
<reference evidence="4 7" key="1">
    <citation type="submission" date="2018-11" db="EMBL/GenBank/DDBJ databases">
        <title>The genome of Variovorax sp T529.</title>
        <authorList>
            <person name="Gao J."/>
        </authorList>
    </citation>
    <scope>NUCLEOTIDE SEQUENCE [LARGE SCALE GENOMIC DNA]</scope>
    <source>
        <strain evidence="4 7">T529</strain>
    </source>
</reference>
<dbReference type="PANTHER" id="PTHR42760">
    <property type="entry name" value="SHORT-CHAIN DEHYDROGENASES/REDUCTASES FAMILY MEMBER"/>
    <property type="match status" value="1"/>
</dbReference>
<dbReference type="InterPro" id="IPR020904">
    <property type="entry name" value="Sc_DH/Rdtase_CS"/>
</dbReference>
<evidence type="ECO:0000313" key="5">
    <source>
        <dbReference type="EMBL" id="RSZ44592.1"/>
    </source>
</evidence>
<dbReference type="Pfam" id="PF13561">
    <property type="entry name" value="adh_short_C2"/>
    <property type="match status" value="1"/>
</dbReference>
<dbReference type="RefSeq" id="WP_124957062.1">
    <property type="nucleotide sequence ID" value="NZ_RQXU01000002.1"/>
</dbReference>
<dbReference type="Proteomes" id="UP000271590">
    <property type="component" value="Unassembled WGS sequence"/>
</dbReference>
<dbReference type="InterPro" id="IPR057326">
    <property type="entry name" value="KR_dom"/>
</dbReference>
<feature type="domain" description="Ketoreductase" evidence="3">
    <location>
        <begin position="11"/>
        <end position="191"/>
    </location>
</feature>
<name>A0A3P3EYD3_9BURK</name>
<protein>
    <submittedName>
        <fullName evidence="4">SDR family oxidoreductase</fullName>
    </submittedName>
</protein>
<reference evidence="5 6" key="2">
    <citation type="submission" date="2018-12" db="EMBL/GenBank/DDBJ databases">
        <title>The genome sequences of strain 502.</title>
        <authorList>
            <person name="Gao J."/>
            <person name="Sun J."/>
        </authorList>
    </citation>
    <scope>NUCLEOTIDE SEQUENCE [LARGE SCALE GENOMIC DNA]</scope>
    <source>
        <strain evidence="5 6">502</strain>
    </source>
</reference>
<gene>
    <name evidence="4" type="ORF">EH244_03645</name>
    <name evidence="5" type="ORF">EJO66_01075</name>
</gene>
<dbReference type="SUPFAM" id="SSF51735">
    <property type="entry name" value="NAD(P)-binding Rossmann-fold domains"/>
    <property type="match status" value="1"/>
</dbReference>
<dbReference type="Gene3D" id="3.40.50.720">
    <property type="entry name" value="NAD(P)-binding Rossmann-like Domain"/>
    <property type="match status" value="1"/>
</dbReference>